<keyword evidence="3" id="KW-1185">Reference proteome</keyword>
<evidence type="ECO:0000313" key="2">
    <source>
        <dbReference type="EMBL" id="OQR71412.1"/>
    </source>
</evidence>
<dbReference type="InterPro" id="IPR036179">
    <property type="entry name" value="Ig-like_dom_sf"/>
</dbReference>
<evidence type="ECO:0000313" key="3">
    <source>
        <dbReference type="Proteomes" id="UP000192247"/>
    </source>
</evidence>
<accession>A0A1V9XDK1</accession>
<dbReference type="EMBL" id="MNPL01014633">
    <property type="protein sequence ID" value="OQR71412.1"/>
    <property type="molecule type" value="Genomic_DNA"/>
</dbReference>
<dbReference type="SUPFAM" id="SSF48726">
    <property type="entry name" value="Immunoglobulin"/>
    <property type="match status" value="1"/>
</dbReference>
<evidence type="ECO:0008006" key="4">
    <source>
        <dbReference type="Google" id="ProtNLM"/>
    </source>
</evidence>
<sequence length="188" mass="20017">MFRGVRREGKRQPNSRTAPSGPFDARSDDESRFSLSNNIEYFMFQLPLFFREEPPSAVVFLNSTGAVIPCDGGGISKPRAVWTRPDGTPLSPIAGLRQFRNDGSMVLQPFAGDQFRTEVHSGLFRCQLTSDAGSIGSRDVRISAGRADDGSDGGLLSPLPLNGEGADADALRFGCLPACPAAPIDAAG</sequence>
<dbReference type="Gene3D" id="2.60.40.10">
    <property type="entry name" value="Immunoglobulins"/>
    <property type="match status" value="1"/>
</dbReference>
<dbReference type="Proteomes" id="UP000192247">
    <property type="component" value="Unassembled WGS sequence"/>
</dbReference>
<dbReference type="InParanoid" id="A0A1V9XDK1"/>
<organism evidence="2 3">
    <name type="scientific">Tropilaelaps mercedesae</name>
    <dbReference type="NCBI Taxonomy" id="418985"/>
    <lineage>
        <taxon>Eukaryota</taxon>
        <taxon>Metazoa</taxon>
        <taxon>Ecdysozoa</taxon>
        <taxon>Arthropoda</taxon>
        <taxon>Chelicerata</taxon>
        <taxon>Arachnida</taxon>
        <taxon>Acari</taxon>
        <taxon>Parasitiformes</taxon>
        <taxon>Mesostigmata</taxon>
        <taxon>Gamasina</taxon>
        <taxon>Dermanyssoidea</taxon>
        <taxon>Laelapidae</taxon>
        <taxon>Tropilaelaps</taxon>
    </lineage>
</organism>
<proteinExistence type="predicted"/>
<gene>
    <name evidence="2" type="ORF">BIW11_01502</name>
</gene>
<feature type="compositionally biased region" description="Basic and acidic residues" evidence="1">
    <location>
        <begin position="1"/>
        <end position="11"/>
    </location>
</feature>
<feature type="region of interest" description="Disordered" evidence="1">
    <location>
        <begin position="1"/>
        <end position="29"/>
    </location>
</feature>
<reference evidence="2 3" key="1">
    <citation type="journal article" date="2017" name="Gigascience">
        <title>Draft genome of the honey bee ectoparasitic mite, Tropilaelaps mercedesae, is shaped by the parasitic life history.</title>
        <authorList>
            <person name="Dong X."/>
            <person name="Armstrong S.D."/>
            <person name="Xia D."/>
            <person name="Makepeace B.L."/>
            <person name="Darby A.C."/>
            <person name="Kadowaki T."/>
        </authorList>
    </citation>
    <scope>NUCLEOTIDE SEQUENCE [LARGE SCALE GENOMIC DNA]</scope>
    <source>
        <strain evidence="2">Wuxi-XJTLU</strain>
    </source>
</reference>
<dbReference type="InterPro" id="IPR013783">
    <property type="entry name" value="Ig-like_fold"/>
</dbReference>
<dbReference type="AlphaFoldDB" id="A0A1V9XDK1"/>
<name>A0A1V9XDK1_9ACAR</name>
<dbReference type="STRING" id="418985.A0A1V9XDK1"/>
<comment type="caution">
    <text evidence="2">The sequence shown here is derived from an EMBL/GenBank/DDBJ whole genome shotgun (WGS) entry which is preliminary data.</text>
</comment>
<dbReference type="OrthoDB" id="5969272at2759"/>
<evidence type="ECO:0000256" key="1">
    <source>
        <dbReference type="SAM" id="MobiDB-lite"/>
    </source>
</evidence>
<protein>
    <recommendedName>
        <fullName evidence="4">Ig-like domain-containing protein</fullName>
    </recommendedName>
</protein>